<dbReference type="HOGENOM" id="CLU_1828505_0_0_1"/>
<name>B8A964_ORYSI</name>
<protein>
    <submittedName>
        <fullName evidence="1">Uncharacterized protein</fullName>
    </submittedName>
</protein>
<sequence>MSTRCAVAGVLSMRGGRRRWQRSVRCRGGRLGGACSRGREGGGAVVAAGGLRAVVATGLRAILRAVVVGGLRVVVAPTPPCRHCLEVGGAECVDGDSIVRAKGWLVVVVAVAAPLQIPEGRGKTMGYAISPWTTVSAEPEG</sequence>
<proteinExistence type="predicted"/>
<accession>B8A964</accession>
<evidence type="ECO:0000313" key="1">
    <source>
        <dbReference type="EMBL" id="EEC72163.1"/>
    </source>
</evidence>
<reference evidence="1 2" key="1">
    <citation type="journal article" date="2005" name="PLoS Biol.">
        <title>The genomes of Oryza sativa: a history of duplications.</title>
        <authorList>
            <person name="Yu J."/>
            <person name="Wang J."/>
            <person name="Lin W."/>
            <person name="Li S."/>
            <person name="Li H."/>
            <person name="Zhou J."/>
            <person name="Ni P."/>
            <person name="Dong W."/>
            <person name="Hu S."/>
            <person name="Zeng C."/>
            <person name="Zhang J."/>
            <person name="Zhang Y."/>
            <person name="Li R."/>
            <person name="Xu Z."/>
            <person name="Li S."/>
            <person name="Li X."/>
            <person name="Zheng H."/>
            <person name="Cong L."/>
            <person name="Lin L."/>
            <person name="Yin J."/>
            <person name="Geng J."/>
            <person name="Li G."/>
            <person name="Shi J."/>
            <person name="Liu J."/>
            <person name="Lv H."/>
            <person name="Li J."/>
            <person name="Wang J."/>
            <person name="Deng Y."/>
            <person name="Ran L."/>
            <person name="Shi X."/>
            <person name="Wang X."/>
            <person name="Wu Q."/>
            <person name="Li C."/>
            <person name="Ren X."/>
            <person name="Wang J."/>
            <person name="Wang X."/>
            <person name="Li D."/>
            <person name="Liu D."/>
            <person name="Zhang X."/>
            <person name="Ji Z."/>
            <person name="Zhao W."/>
            <person name="Sun Y."/>
            <person name="Zhang Z."/>
            <person name="Bao J."/>
            <person name="Han Y."/>
            <person name="Dong L."/>
            <person name="Ji J."/>
            <person name="Chen P."/>
            <person name="Wu S."/>
            <person name="Liu J."/>
            <person name="Xiao Y."/>
            <person name="Bu D."/>
            <person name="Tan J."/>
            <person name="Yang L."/>
            <person name="Ye C."/>
            <person name="Zhang J."/>
            <person name="Xu J."/>
            <person name="Zhou Y."/>
            <person name="Yu Y."/>
            <person name="Zhang B."/>
            <person name="Zhuang S."/>
            <person name="Wei H."/>
            <person name="Liu B."/>
            <person name="Lei M."/>
            <person name="Yu H."/>
            <person name="Li Y."/>
            <person name="Xu H."/>
            <person name="Wei S."/>
            <person name="He X."/>
            <person name="Fang L."/>
            <person name="Zhang Z."/>
            <person name="Zhang Y."/>
            <person name="Huang X."/>
            <person name="Su Z."/>
            <person name="Tong W."/>
            <person name="Li J."/>
            <person name="Tong Z."/>
            <person name="Li S."/>
            <person name="Ye J."/>
            <person name="Wang L."/>
            <person name="Fang L."/>
            <person name="Lei T."/>
            <person name="Chen C."/>
            <person name="Chen H."/>
            <person name="Xu Z."/>
            <person name="Li H."/>
            <person name="Huang H."/>
            <person name="Zhang F."/>
            <person name="Xu H."/>
            <person name="Li N."/>
            <person name="Zhao C."/>
            <person name="Li S."/>
            <person name="Dong L."/>
            <person name="Huang Y."/>
            <person name="Li L."/>
            <person name="Xi Y."/>
            <person name="Qi Q."/>
            <person name="Li W."/>
            <person name="Zhang B."/>
            <person name="Hu W."/>
            <person name="Zhang Y."/>
            <person name="Tian X."/>
            <person name="Jiao Y."/>
            <person name="Liang X."/>
            <person name="Jin J."/>
            <person name="Gao L."/>
            <person name="Zheng W."/>
            <person name="Hao B."/>
            <person name="Liu S."/>
            <person name="Wang W."/>
            <person name="Yuan L."/>
            <person name="Cao M."/>
            <person name="McDermott J."/>
            <person name="Samudrala R."/>
            <person name="Wang J."/>
            <person name="Wong G.K."/>
            <person name="Yang H."/>
        </authorList>
    </citation>
    <scope>NUCLEOTIDE SEQUENCE [LARGE SCALE GENOMIC DNA]</scope>
    <source>
        <strain evidence="2">cv. 93-11</strain>
    </source>
</reference>
<dbReference type="AlphaFoldDB" id="B8A964"/>
<gene>
    <name evidence="1" type="ORF">OsI_05206</name>
</gene>
<keyword evidence="2" id="KW-1185">Reference proteome</keyword>
<dbReference type="EMBL" id="CM000126">
    <property type="protein sequence ID" value="EEC72163.1"/>
    <property type="molecule type" value="Genomic_DNA"/>
</dbReference>
<dbReference type="Gramene" id="BGIOSGA000107-TA">
    <property type="protein sequence ID" value="BGIOSGA000107-PA"/>
    <property type="gene ID" value="BGIOSGA000107"/>
</dbReference>
<dbReference type="Proteomes" id="UP000007015">
    <property type="component" value="Chromosome 1"/>
</dbReference>
<evidence type="ECO:0000313" key="2">
    <source>
        <dbReference type="Proteomes" id="UP000007015"/>
    </source>
</evidence>
<organism evidence="1 2">
    <name type="scientific">Oryza sativa subsp. indica</name>
    <name type="common">Rice</name>
    <dbReference type="NCBI Taxonomy" id="39946"/>
    <lineage>
        <taxon>Eukaryota</taxon>
        <taxon>Viridiplantae</taxon>
        <taxon>Streptophyta</taxon>
        <taxon>Embryophyta</taxon>
        <taxon>Tracheophyta</taxon>
        <taxon>Spermatophyta</taxon>
        <taxon>Magnoliopsida</taxon>
        <taxon>Liliopsida</taxon>
        <taxon>Poales</taxon>
        <taxon>Poaceae</taxon>
        <taxon>BOP clade</taxon>
        <taxon>Oryzoideae</taxon>
        <taxon>Oryzeae</taxon>
        <taxon>Oryzinae</taxon>
        <taxon>Oryza</taxon>
        <taxon>Oryza sativa</taxon>
    </lineage>
</organism>